<feature type="region of interest" description="Disordered" evidence="1">
    <location>
        <begin position="322"/>
        <end position="345"/>
    </location>
</feature>
<name>A0ABQ9I1E2_9NEOP</name>
<evidence type="ECO:0000256" key="1">
    <source>
        <dbReference type="SAM" id="MobiDB-lite"/>
    </source>
</evidence>
<organism evidence="2 3">
    <name type="scientific">Dryococelus australis</name>
    <dbReference type="NCBI Taxonomy" id="614101"/>
    <lineage>
        <taxon>Eukaryota</taxon>
        <taxon>Metazoa</taxon>
        <taxon>Ecdysozoa</taxon>
        <taxon>Arthropoda</taxon>
        <taxon>Hexapoda</taxon>
        <taxon>Insecta</taxon>
        <taxon>Pterygota</taxon>
        <taxon>Neoptera</taxon>
        <taxon>Polyneoptera</taxon>
        <taxon>Phasmatodea</taxon>
        <taxon>Verophasmatodea</taxon>
        <taxon>Anareolatae</taxon>
        <taxon>Phasmatidae</taxon>
        <taxon>Eurycanthinae</taxon>
        <taxon>Dryococelus</taxon>
    </lineage>
</organism>
<gene>
    <name evidence="2" type="ORF">PR048_009970</name>
</gene>
<evidence type="ECO:0000313" key="2">
    <source>
        <dbReference type="EMBL" id="KAJ8890461.1"/>
    </source>
</evidence>
<sequence length="398" mass="42980">MKDGSAARKRERAQLLHTREDPGFPRVYPGAGLHLQHLCFFKVDQSPPSWTFGIFVVNCITDFAFYFGLRQSEGSSDRVETTTLGRVEIATLGSQHNETGSIPDGDAPHIFACGHHAGRCRWSVGFLGDLQFSPSFHPGAAPYSPRFTLIGSKDLDWPAVIWARELPSPVLRGVQYRLWSIAVREASRAGRIREGSSSHHAVPVFKQVSQMFESINEYCRVSGKYVVSILSIFGLLHAAFCCKCGRGVRQCIEEFVINFSSITLVMFAIRVVSMIARKFDSATGVLDDSVQACIAVCLIGSMEDLATCWPFSRTLLPGERAHAPATAPRRMRASGAHPGGGRRSPAVRWAAGLPTCCLGGARTEASLSPARVSSSVLDGAAACGRAGSLRALLGAAVV</sequence>
<accession>A0ABQ9I1E2</accession>
<comment type="caution">
    <text evidence="2">The sequence shown here is derived from an EMBL/GenBank/DDBJ whole genome shotgun (WGS) entry which is preliminary data.</text>
</comment>
<dbReference type="Proteomes" id="UP001159363">
    <property type="component" value="Chromosome 3"/>
</dbReference>
<protein>
    <submittedName>
        <fullName evidence="2">Uncharacterized protein</fullName>
    </submittedName>
</protein>
<dbReference type="EMBL" id="JARBHB010000003">
    <property type="protein sequence ID" value="KAJ8890461.1"/>
    <property type="molecule type" value="Genomic_DNA"/>
</dbReference>
<reference evidence="2 3" key="1">
    <citation type="submission" date="2023-02" db="EMBL/GenBank/DDBJ databases">
        <title>LHISI_Scaffold_Assembly.</title>
        <authorList>
            <person name="Stuart O.P."/>
            <person name="Cleave R."/>
            <person name="Magrath M.J.L."/>
            <person name="Mikheyev A.S."/>
        </authorList>
    </citation>
    <scope>NUCLEOTIDE SEQUENCE [LARGE SCALE GENOMIC DNA]</scope>
    <source>
        <strain evidence="2">Daus_M_001</strain>
        <tissue evidence="2">Leg muscle</tissue>
    </source>
</reference>
<keyword evidence="3" id="KW-1185">Reference proteome</keyword>
<evidence type="ECO:0000313" key="3">
    <source>
        <dbReference type="Proteomes" id="UP001159363"/>
    </source>
</evidence>
<proteinExistence type="predicted"/>